<accession>A0A3P6BW99</accession>
<organism evidence="2">
    <name type="scientific">Brassica campestris</name>
    <name type="common">Field mustard</name>
    <dbReference type="NCBI Taxonomy" id="3711"/>
    <lineage>
        <taxon>Eukaryota</taxon>
        <taxon>Viridiplantae</taxon>
        <taxon>Streptophyta</taxon>
        <taxon>Embryophyta</taxon>
        <taxon>Tracheophyta</taxon>
        <taxon>Spermatophyta</taxon>
        <taxon>Magnoliopsida</taxon>
        <taxon>eudicotyledons</taxon>
        <taxon>Gunneridae</taxon>
        <taxon>Pentapetalae</taxon>
        <taxon>rosids</taxon>
        <taxon>malvids</taxon>
        <taxon>Brassicales</taxon>
        <taxon>Brassicaceae</taxon>
        <taxon>Brassiceae</taxon>
        <taxon>Brassica</taxon>
    </lineage>
</organism>
<protein>
    <submittedName>
        <fullName evidence="1">Uncharacterized protein</fullName>
    </submittedName>
</protein>
<name>A0A3P6BW99_BRACM</name>
<evidence type="ECO:0000313" key="1">
    <source>
        <dbReference type="EMBL" id="CAG7896705.1"/>
    </source>
</evidence>
<dbReference type="EMBL" id="LR031575">
    <property type="protein sequence ID" value="VDD02905.1"/>
    <property type="molecule type" value="Genomic_DNA"/>
</dbReference>
<sequence length="43" mass="5396">MYARLRLWMITLIEWQKRLQLVSLKMEDFNLMWPVEDQLGWLT</sequence>
<evidence type="ECO:0000313" key="2">
    <source>
        <dbReference type="EMBL" id="VDD02905.1"/>
    </source>
</evidence>
<dbReference type="AlphaFoldDB" id="A0A3P6BW99"/>
<gene>
    <name evidence="2" type="ORF">BRAA08T32382Z</name>
    <name evidence="1" type="ORF">BRAPAZ1V2_A08P03710.2</name>
</gene>
<dbReference type="EMBL" id="LS974624">
    <property type="protein sequence ID" value="CAG7896705.1"/>
    <property type="molecule type" value="Genomic_DNA"/>
</dbReference>
<dbReference type="Proteomes" id="UP000694005">
    <property type="component" value="Chromosome A08"/>
</dbReference>
<reference evidence="2" key="1">
    <citation type="submission" date="2018-11" db="EMBL/GenBank/DDBJ databases">
        <authorList>
            <consortium name="Genoscope - CEA"/>
            <person name="William W."/>
        </authorList>
    </citation>
    <scope>NUCLEOTIDE SEQUENCE</scope>
</reference>
<dbReference type="Gramene" id="A08p03710.2_BraZ1">
    <property type="protein sequence ID" value="A08p03710.2_BraZ1.CDS.1"/>
    <property type="gene ID" value="A08g03710.2_BraZ1"/>
</dbReference>
<proteinExistence type="predicted"/>